<feature type="transmembrane region" description="Helical" evidence="3">
    <location>
        <begin position="90"/>
        <end position="110"/>
    </location>
</feature>
<sequence length="567" mass="65129">MKTILDLKLTSICALLFVICLAVFSQAVHYDFFFLDDRFHIVDNLHIGFNFENIKWMWTHSKTPIPYNVWQVLGFIGGVENTETFRVFNMFIHSLSALLVFQIIFTFFTIKDEDHNPFYMALGGALVFLFHPLQVESVVWISSLRGLLAGFFTLAAILISLNSKEQRISRSTFYILALFTMSLLSKPTSITLPALLILIDYSVHRFSFKIIAKRNILFLIASFAGMHLFSSDVIIRLLDINLLGNFILVFDSFTTYVVNFLYPFDLVVGGQGSPVRVEKVMEIGRVILGCSLIAILGFIAYLDKKKNSGEILFGLLFFLIFFLPISGLVNFHYQLISTVADRYMYIPIVGLIIISVQCSKIINEKNRWLTKKHSFLILFILSTTAINQTGKWKNEEILINSKSTDSFYYQMMLGTLLLNKEKHHKAKIHFIKAREINPSYLDSNVSLMKIHMILNELENAKALAKNLGMKLFDDVYLYSNYLMILSNNDLDDEAIALIGAQYHENPYNINYLKQYSSMVGLKLNKKKSFYEAIAKESKGNGFNNTLKIMKKEIHVLENKLKELEENF</sequence>
<dbReference type="PANTHER" id="PTHR44227">
    <property type="match status" value="1"/>
</dbReference>
<evidence type="ECO:0000256" key="1">
    <source>
        <dbReference type="ARBA" id="ARBA00022737"/>
    </source>
</evidence>
<dbReference type="InterPro" id="IPR052346">
    <property type="entry name" value="O-mannosyl-transferase_TMTC"/>
</dbReference>
<dbReference type="PANTHER" id="PTHR44227:SF3">
    <property type="entry name" value="PROTEIN O-MANNOSYL-TRANSFERASE TMTC4"/>
    <property type="match status" value="1"/>
</dbReference>
<feature type="transmembrane region" description="Helical" evidence="3">
    <location>
        <begin position="242"/>
        <end position="263"/>
    </location>
</feature>
<feature type="transmembrane region" description="Helical" evidence="3">
    <location>
        <begin position="173"/>
        <end position="196"/>
    </location>
</feature>
<keyword evidence="2" id="KW-0802">TPR repeat</keyword>
<dbReference type="AlphaFoldDB" id="A0A1Y5F2T0"/>
<keyword evidence="1" id="KW-0677">Repeat</keyword>
<keyword evidence="3" id="KW-0472">Membrane</keyword>
<gene>
    <name evidence="4" type="ORF">A9Q84_19275</name>
</gene>
<evidence type="ECO:0000313" key="5">
    <source>
        <dbReference type="Proteomes" id="UP000196531"/>
    </source>
</evidence>
<dbReference type="Gene3D" id="1.25.40.10">
    <property type="entry name" value="Tetratricopeptide repeat domain"/>
    <property type="match status" value="1"/>
</dbReference>
<comment type="caution">
    <text evidence="4">The sequence shown here is derived from an EMBL/GenBank/DDBJ whole genome shotgun (WGS) entry which is preliminary data.</text>
</comment>
<feature type="transmembrane region" description="Helical" evidence="3">
    <location>
        <begin position="139"/>
        <end position="161"/>
    </location>
</feature>
<feature type="transmembrane region" description="Helical" evidence="3">
    <location>
        <begin position="283"/>
        <end position="302"/>
    </location>
</feature>
<evidence type="ECO:0008006" key="6">
    <source>
        <dbReference type="Google" id="ProtNLM"/>
    </source>
</evidence>
<dbReference type="EMBL" id="MAAO01000015">
    <property type="protein sequence ID" value="OUR93612.1"/>
    <property type="molecule type" value="Genomic_DNA"/>
</dbReference>
<protein>
    <recommendedName>
        <fullName evidence="6">Glycosyltransferase RgtA/B/C/D-like domain-containing protein</fullName>
    </recommendedName>
</protein>
<dbReference type="Proteomes" id="UP000196531">
    <property type="component" value="Unassembled WGS sequence"/>
</dbReference>
<feature type="transmembrane region" description="Helical" evidence="3">
    <location>
        <begin position="216"/>
        <end position="235"/>
    </location>
</feature>
<proteinExistence type="predicted"/>
<reference evidence="5" key="1">
    <citation type="journal article" date="2017" name="Proc. Natl. Acad. Sci. U.S.A.">
        <title>Simulation of Deepwater Horizon oil plume reveals substrate specialization within a complex community of hydrocarbon-degraders.</title>
        <authorList>
            <person name="Hu P."/>
            <person name="Dubinsky E.A."/>
            <person name="Probst A.J."/>
            <person name="Wang J."/>
            <person name="Sieber C.M.K."/>
            <person name="Tom L.M."/>
            <person name="Gardinali P."/>
            <person name="Banfield J.F."/>
            <person name="Atlas R.M."/>
            <person name="Andersen G.L."/>
        </authorList>
    </citation>
    <scope>NUCLEOTIDE SEQUENCE [LARGE SCALE GENOMIC DNA]</scope>
</reference>
<feature type="transmembrane region" description="Helical" evidence="3">
    <location>
        <begin position="311"/>
        <end position="331"/>
    </location>
</feature>
<keyword evidence="3" id="KW-0812">Transmembrane</keyword>
<keyword evidence="3" id="KW-1133">Transmembrane helix</keyword>
<dbReference type="SUPFAM" id="SSF48452">
    <property type="entry name" value="TPR-like"/>
    <property type="match status" value="1"/>
</dbReference>
<feature type="transmembrane region" description="Helical" evidence="3">
    <location>
        <begin position="343"/>
        <end position="362"/>
    </location>
</feature>
<feature type="transmembrane region" description="Helical" evidence="3">
    <location>
        <begin position="117"/>
        <end position="133"/>
    </location>
</feature>
<accession>A0A1Y5F2T0</accession>
<evidence type="ECO:0000256" key="3">
    <source>
        <dbReference type="SAM" id="Phobius"/>
    </source>
</evidence>
<evidence type="ECO:0000313" key="4">
    <source>
        <dbReference type="EMBL" id="OUR93612.1"/>
    </source>
</evidence>
<name>A0A1Y5F2T0_9BACT</name>
<evidence type="ECO:0000256" key="2">
    <source>
        <dbReference type="ARBA" id="ARBA00022803"/>
    </source>
</evidence>
<organism evidence="4 5">
    <name type="scientific">Halobacteriovorax marinus</name>
    <dbReference type="NCBI Taxonomy" id="97084"/>
    <lineage>
        <taxon>Bacteria</taxon>
        <taxon>Pseudomonadati</taxon>
        <taxon>Bdellovibrionota</taxon>
        <taxon>Bacteriovoracia</taxon>
        <taxon>Bacteriovoracales</taxon>
        <taxon>Halobacteriovoraceae</taxon>
        <taxon>Halobacteriovorax</taxon>
    </lineage>
</organism>
<dbReference type="InterPro" id="IPR011990">
    <property type="entry name" value="TPR-like_helical_dom_sf"/>
</dbReference>